<evidence type="ECO:0000313" key="15">
    <source>
        <dbReference type="Proteomes" id="UP000783796"/>
    </source>
</evidence>
<feature type="transmembrane region" description="Helical" evidence="12">
    <location>
        <begin position="303"/>
        <end position="324"/>
    </location>
</feature>
<dbReference type="PROSITE" id="PS01347">
    <property type="entry name" value="MRAY_1"/>
    <property type="match status" value="1"/>
</dbReference>
<dbReference type="GO" id="GO:0005886">
    <property type="term" value="C:plasma membrane"/>
    <property type="evidence" value="ECO:0007669"/>
    <property type="project" value="UniProtKB-SubCell"/>
</dbReference>
<accession>A0A948TB32</accession>
<comment type="caution">
    <text evidence="14">The sequence shown here is derived from an EMBL/GenBank/DDBJ whole genome shotgun (WGS) entry which is preliminary data.</text>
</comment>
<name>A0A948TB32_9BACT</name>
<feature type="transmembrane region" description="Helical" evidence="12">
    <location>
        <begin position="210"/>
        <end position="228"/>
    </location>
</feature>
<evidence type="ECO:0000256" key="12">
    <source>
        <dbReference type="HAMAP-Rule" id="MF_00038"/>
    </source>
</evidence>
<keyword evidence="12 13" id="KW-0479">Metal-binding</keyword>
<dbReference type="Pfam" id="PF00953">
    <property type="entry name" value="Glycos_transf_4"/>
    <property type="match status" value="1"/>
</dbReference>
<keyword evidence="12 13" id="KW-0460">Magnesium</keyword>
<keyword evidence="4 12" id="KW-0808">Transferase</keyword>
<dbReference type="GO" id="GO:0051301">
    <property type="term" value="P:cell division"/>
    <property type="evidence" value="ECO:0007669"/>
    <property type="project" value="UniProtKB-KW"/>
</dbReference>
<comment type="catalytic activity">
    <reaction evidence="12">
        <text>UDP-N-acetyl-alpha-D-muramoyl-L-alanyl-gamma-D-glutamyl-meso-2,6-diaminopimeloyl-D-alanyl-D-alanine + di-trans,octa-cis-undecaprenyl phosphate = di-trans,octa-cis-undecaprenyl diphospho-N-acetyl-alpha-D-muramoyl-L-alanyl-D-glutamyl-meso-2,6-diaminopimeloyl-D-alanyl-D-alanine + UMP</text>
        <dbReference type="Rhea" id="RHEA:28386"/>
        <dbReference type="ChEBI" id="CHEBI:57865"/>
        <dbReference type="ChEBI" id="CHEBI:60392"/>
        <dbReference type="ChEBI" id="CHEBI:61386"/>
        <dbReference type="ChEBI" id="CHEBI:61387"/>
        <dbReference type="EC" id="2.7.8.13"/>
    </reaction>
</comment>
<sequence length="422" mass="47043">MLYYLFKYLEQFDFPGARMFGYVSFRALIAVILSLLISAIFGEFFIRALKKKQITETQRDASIDPFNVNKKGVPTMGGIIIIVAILIPCLLLGKLHNVYMILMLITTVWLGTLGFLDDYIKVFKKDKEGLHGKFKIIGQVGLGFIVGLTLYLSPNVVIRENVEIQKNGEIVDVIHKAHDEKSTKTTIPFFKNNNLDYADFVGFMGEHAQAAGWVVFVIITIFVVTAVSNGANLNDGMDGMTAGNSAIIGVTLGILAYVSSHIEYASYLNIMYIPGSEELVIFICAFIGALIGFLWYNAFPAQVFMGDTGSLTIGGIIAVFAIIIHKELLIPILCGVFLVENLSVILQVKYFQRGKKKGVKQRIFKRTPIHDHFRTTMAQLDPNCSYIFTGPSNVFHESKITVRFWIVTIVLAAITIITLKIR</sequence>
<evidence type="ECO:0000256" key="1">
    <source>
        <dbReference type="ARBA" id="ARBA00004141"/>
    </source>
</evidence>
<comment type="similarity">
    <text evidence="2 12">Belongs to the glycosyltransferase 4 family. MraY subfamily.</text>
</comment>
<feature type="binding site" evidence="13">
    <location>
        <position position="307"/>
    </location>
    <ligand>
        <name>Mg(2+)</name>
        <dbReference type="ChEBI" id="CHEBI:18420"/>
    </ligand>
</feature>
<feature type="transmembrane region" description="Helical" evidence="12">
    <location>
        <begin position="402"/>
        <end position="421"/>
    </location>
</feature>
<keyword evidence="3 12" id="KW-0132">Cell division</keyword>
<dbReference type="GO" id="GO:0008963">
    <property type="term" value="F:phospho-N-acetylmuramoyl-pentapeptide-transferase activity"/>
    <property type="evidence" value="ECO:0007669"/>
    <property type="project" value="UniProtKB-UniRule"/>
</dbReference>
<evidence type="ECO:0000256" key="9">
    <source>
        <dbReference type="ARBA" id="ARBA00023136"/>
    </source>
</evidence>
<evidence type="ECO:0000256" key="5">
    <source>
        <dbReference type="ARBA" id="ARBA00022692"/>
    </source>
</evidence>
<keyword evidence="11 12" id="KW-0961">Cell wall biogenesis/degradation</keyword>
<reference evidence="14" key="1">
    <citation type="journal article" date="2021" name="PeerJ">
        <title>Extensive microbial diversity within the chicken gut microbiome revealed by metagenomics and culture.</title>
        <authorList>
            <person name="Gilroy R."/>
            <person name="Ravi A."/>
            <person name="Getino M."/>
            <person name="Pursley I."/>
            <person name="Horton D.L."/>
            <person name="Alikhan N.F."/>
            <person name="Baker D."/>
            <person name="Gharbi K."/>
            <person name="Hall N."/>
            <person name="Watson M."/>
            <person name="Adriaenssens E.M."/>
            <person name="Foster-Nyarko E."/>
            <person name="Jarju S."/>
            <person name="Secka A."/>
            <person name="Antonio M."/>
            <person name="Oren A."/>
            <person name="Chaudhuri R.R."/>
            <person name="La Ragione R."/>
            <person name="Hildebrand F."/>
            <person name="Pallen M.J."/>
        </authorList>
    </citation>
    <scope>NUCLEOTIDE SEQUENCE</scope>
    <source>
        <strain evidence="14">G4-2901</strain>
    </source>
</reference>
<evidence type="ECO:0000256" key="3">
    <source>
        <dbReference type="ARBA" id="ARBA00022618"/>
    </source>
</evidence>
<dbReference type="GO" id="GO:0046872">
    <property type="term" value="F:metal ion binding"/>
    <property type="evidence" value="ECO:0007669"/>
    <property type="project" value="UniProtKB-KW"/>
</dbReference>
<dbReference type="GO" id="GO:0009252">
    <property type="term" value="P:peptidoglycan biosynthetic process"/>
    <property type="evidence" value="ECO:0007669"/>
    <property type="project" value="UniProtKB-UniRule"/>
</dbReference>
<feature type="transmembrane region" description="Helical" evidence="12">
    <location>
        <begin position="136"/>
        <end position="153"/>
    </location>
</feature>
<comment type="function">
    <text evidence="12">Catalyzes the initial step of the lipid cycle reactions in the biosynthesis of the cell wall peptidoglycan: transfers peptidoglycan precursor phospho-MurNAc-pentapeptide from UDP-MurNAc-pentapeptide onto the lipid carrier undecaprenyl phosphate, yielding undecaprenyl-pyrophosphoryl-MurNAc-pentapeptide, known as lipid I.</text>
</comment>
<evidence type="ECO:0000256" key="10">
    <source>
        <dbReference type="ARBA" id="ARBA00023306"/>
    </source>
</evidence>
<dbReference type="PANTHER" id="PTHR22926">
    <property type="entry name" value="PHOSPHO-N-ACETYLMURAMOYL-PENTAPEPTIDE-TRANSFERASE"/>
    <property type="match status" value="1"/>
</dbReference>
<comment type="cofactor">
    <cofactor evidence="12 13">
        <name>Mg(2+)</name>
        <dbReference type="ChEBI" id="CHEBI:18420"/>
    </cofactor>
</comment>
<dbReference type="CDD" id="cd06852">
    <property type="entry name" value="GT_MraY"/>
    <property type="match status" value="1"/>
</dbReference>
<feature type="transmembrane region" description="Helical" evidence="12">
    <location>
        <begin position="240"/>
        <end position="259"/>
    </location>
</feature>
<dbReference type="GO" id="GO:0008360">
    <property type="term" value="P:regulation of cell shape"/>
    <property type="evidence" value="ECO:0007669"/>
    <property type="project" value="UniProtKB-KW"/>
</dbReference>
<evidence type="ECO:0000256" key="6">
    <source>
        <dbReference type="ARBA" id="ARBA00022960"/>
    </source>
</evidence>
<evidence type="ECO:0000256" key="11">
    <source>
        <dbReference type="ARBA" id="ARBA00023316"/>
    </source>
</evidence>
<feature type="transmembrane region" description="Helical" evidence="12">
    <location>
        <begin position="73"/>
        <end position="93"/>
    </location>
</feature>
<keyword evidence="5 12" id="KW-0812">Transmembrane</keyword>
<protein>
    <recommendedName>
        <fullName evidence="12">Phospho-N-acetylmuramoyl-pentapeptide-transferase</fullName>
        <ecNumber evidence="12">2.7.8.13</ecNumber>
    </recommendedName>
    <alternativeName>
        <fullName evidence="12">UDP-MurNAc-pentapeptide phosphotransferase</fullName>
    </alternativeName>
</protein>
<evidence type="ECO:0000256" key="13">
    <source>
        <dbReference type="PIRSR" id="PIRSR600715-1"/>
    </source>
</evidence>
<keyword evidence="12" id="KW-1003">Cell membrane</keyword>
<dbReference type="PANTHER" id="PTHR22926:SF5">
    <property type="entry name" value="PHOSPHO-N-ACETYLMURAMOYL-PENTAPEPTIDE-TRANSFERASE HOMOLOG"/>
    <property type="match status" value="1"/>
</dbReference>
<dbReference type="Proteomes" id="UP000783796">
    <property type="component" value="Unassembled WGS sequence"/>
</dbReference>
<keyword evidence="10 12" id="KW-0131">Cell cycle</keyword>
<dbReference type="EMBL" id="JAHLFW010000048">
    <property type="protein sequence ID" value="MBU3837771.1"/>
    <property type="molecule type" value="Genomic_DNA"/>
</dbReference>
<evidence type="ECO:0000313" key="14">
    <source>
        <dbReference type="EMBL" id="MBU3837771.1"/>
    </source>
</evidence>
<feature type="binding site" evidence="13">
    <location>
        <position position="232"/>
    </location>
    <ligand>
        <name>Mg(2+)</name>
        <dbReference type="ChEBI" id="CHEBI:18420"/>
    </ligand>
</feature>
<feature type="transmembrane region" description="Helical" evidence="12">
    <location>
        <begin position="279"/>
        <end position="296"/>
    </location>
</feature>
<comment type="subcellular location">
    <subcellularLocation>
        <location evidence="12">Cell membrane</location>
        <topology evidence="12">Multi-pass membrane protein</topology>
    </subcellularLocation>
    <subcellularLocation>
        <location evidence="1">Membrane</location>
        <topology evidence="1">Multi-pass membrane protein</topology>
    </subcellularLocation>
</comment>
<keyword evidence="9 12" id="KW-0472">Membrane</keyword>
<evidence type="ECO:0000256" key="2">
    <source>
        <dbReference type="ARBA" id="ARBA00005583"/>
    </source>
</evidence>
<dbReference type="AlphaFoldDB" id="A0A948TB32"/>
<dbReference type="HAMAP" id="MF_00038">
    <property type="entry name" value="MraY"/>
    <property type="match status" value="1"/>
</dbReference>
<evidence type="ECO:0000256" key="8">
    <source>
        <dbReference type="ARBA" id="ARBA00022989"/>
    </source>
</evidence>
<keyword evidence="6 12" id="KW-0133">Cell shape</keyword>
<feature type="transmembrane region" description="Helical" evidence="12">
    <location>
        <begin position="99"/>
        <end position="116"/>
    </location>
</feature>
<organism evidence="14 15">
    <name type="scientific">Candidatus Phocaeicola faecigallinarum</name>
    <dbReference type="NCBI Taxonomy" id="2838732"/>
    <lineage>
        <taxon>Bacteria</taxon>
        <taxon>Pseudomonadati</taxon>
        <taxon>Bacteroidota</taxon>
        <taxon>Bacteroidia</taxon>
        <taxon>Bacteroidales</taxon>
        <taxon>Bacteroidaceae</taxon>
        <taxon>Phocaeicola</taxon>
    </lineage>
</organism>
<dbReference type="InterPro" id="IPR018480">
    <property type="entry name" value="PNAcMuramoyl-5peptid_Trfase_CS"/>
</dbReference>
<reference evidence="14" key="2">
    <citation type="submission" date="2021-04" db="EMBL/GenBank/DDBJ databases">
        <authorList>
            <person name="Gilroy R."/>
        </authorList>
    </citation>
    <scope>NUCLEOTIDE SEQUENCE</scope>
    <source>
        <strain evidence="14">G4-2901</strain>
    </source>
</reference>
<dbReference type="InterPro" id="IPR000715">
    <property type="entry name" value="Glycosyl_transferase_4"/>
</dbReference>
<dbReference type="PROSITE" id="PS01348">
    <property type="entry name" value="MRAY_2"/>
    <property type="match status" value="1"/>
</dbReference>
<evidence type="ECO:0000256" key="7">
    <source>
        <dbReference type="ARBA" id="ARBA00022984"/>
    </source>
</evidence>
<feature type="transmembrane region" description="Helical" evidence="12">
    <location>
        <begin position="20"/>
        <end position="46"/>
    </location>
</feature>
<keyword evidence="8 12" id="KW-1133">Transmembrane helix</keyword>
<dbReference type="EC" id="2.7.8.13" evidence="12"/>
<feature type="transmembrane region" description="Helical" evidence="12">
    <location>
        <begin position="330"/>
        <end position="351"/>
    </location>
</feature>
<evidence type="ECO:0000256" key="4">
    <source>
        <dbReference type="ARBA" id="ARBA00022679"/>
    </source>
</evidence>
<dbReference type="GO" id="GO:0071555">
    <property type="term" value="P:cell wall organization"/>
    <property type="evidence" value="ECO:0007669"/>
    <property type="project" value="UniProtKB-KW"/>
</dbReference>
<gene>
    <name evidence="12" type="primary">mraY</name>
    <name evidence="14" type="ORF">H9777_05555</name>
</gene>
<comment type="pathway">
    <text evidence="12">Cell wall biogenesis; peptidoglycan biosynthesis.</text>
</comment>
<keyword evidence="7 12" id="KW-0573">Peptidoglycan synthesis</keyword>
<proteinExistence type="inferred from homology"/>
<dbReference type="InterPro" id="IPR003524">
    <property type="entry name" value="PNAcMuramoyl-5peptid_Trfase"/>
</dbReference>